<dbReference type="GO" id="GO:0047661">
    <property type="term" value="F:amino-acid racemase activity"/>
    <property type="evidence" value="ECO:0007669"/>
    <property type="project" value="InterPro"/>
</dbReference>
<dbReference type="RefSeq" id="WP_049666684.1">
    <property type="nucleotide sequence ID" value="NZ_LFXJ01000005.1"/>
</dbReference>
<evidence type="ECO:0000313" key="3">
    <source>
        <dbReference type="EMBL" id="KMY32991.1"/>
    </source>
</evidence>
<name>A0A0K9FFU7_9BACI</name>
<dbReference type="PANTHER" id="PTHR21198:SF7">
    <property type="entry name" value="ASPARTATE-GLUTAMATE RACEMASE FAMILY"/>
    <property type="match status" value="1"/>
</dbReference>
<dbReference type="SUPFAM" id="SSF53681">
    <property type="entry name" value="Aspartate/glutamate racemase"/>
    <property type="match status" value="2"/>
</dbReference>
<comment type="caution">
    <text evidence="3">The sequence shown here is derived from an EMBL/GenBank/DDBJ whole genome shotgun (WGS) entry which is preliminary data.</text>
</comment>
<dbReference type="InterPro" id="IPR018187">
    <property type="entry name" value="Asp/Glu_racemase_AS_1"/>
</dbReference>
<dbReference type="NCBIfam" id="TIGR00035">
    <property type="entry name" value="asp_race"/>
    <property type="match status" value="1"/>
</dbReference>
<dbReference type="PATRIC" id="fig|582475.4.peg.2248"/>
<accession>A0A0K9FFU7</accession>
<dbReference type="InterPro" id="IPR001920">
    <property type="entry name" value="Asp/Glu_race"/>
</dbReference>
<protein>
    <submittedName>
        <fullName evidence="3">Aspartate racemase</fullName>
    </submittedName>
</protein>
<dbReference type="InterPro" id="IPR004380">
    <property type="entry name" value="Asp_race"/>
</dbReference>
<reference evidence="4" key="1">
    <citation type="submission" date="2015-07" db="EMBL/GenBank/DDBJ databases">
        <authorList>
            <person name="Liu B."/>
            <person name="Wang J."/>
            <person name="Zhu Y."/>
            <person name="Liu G."/>
            <person name="Chen Q."/>
            <person name="Lan J."/>
            <person name="Che J."/>
            <person name="Ge C."/>
            <person name="Shi H."/>
            <person name="Pan Z."/>
            <person name="Liu X."/>
        </authorList>
    </citation>
    <scope>NUCLEOTIDE SEQUENCE [LARGE SCALE GENOMIC DNA]</scope>
    <source>
        <strain evidence="4">DSM 23493</strain>
    </source>
</reference>
<evidence type="ECO:0000256" key="2">
    <source>
        <dbReference type="ARBA" id="ARBA00023235"/>
    </source>
</evidence>
<gene>
    <name evidence="3" type="ORF">ACZ11_13015</name>
</gene>
<dbReference type="Proteomes" id="UP000037326">
    <property type="component" value="Unassembled WGS sequence"/>
</dbReference>
<dbReference type="GeneID" id="96599149"/>
<dbReference type="InterPro" id="IPR015942">
    <property type="entry name" value="Asp/Glu/hydantoin_racemase"/>
</dbReference>
<evidence type="ECO:0000313" key="4">
    <source>
        <dbReference type="Proteomes" id="UP000037326"/>
    </source>
</evidence>
<dbReference type="Gene3D" id="3.40.50.1860">
    <property type="match status" value="2"/>
</dbReference>
<evidence type="ECO:0000256" key="1">
    <source>
        <dbReference type="ARBA" id="ARBA00007847"/>
    </source>
</evidence>
<dbReference type="Pfam" id="PF01177">
    <property type="entry name" value="Asp_Glu_race"/>
    <property type="match status" value="1"/>
</dbReference>
<organism evidence="3 4">
    <name type="scientific">Lysinibacillus xylanilyticus</name>
    <dbReference type="NCBI Taxonomy" id="582475"/>
    <lineage>
        <taxon>Bacteria</taxon>
        <taxon>Bacillati</taxon>
        <taxon>Bacillota</taxon>
        <taxon>Bacilli</taxon>
        <taxon>Bacillales</taxon>
        <taxon>Bacillaceae</taxon>
        <taxon>Lysinibacillus</taxon>
    </lineage>
</organism>
<dbReference type="PROSITE" id="PS00923">
    <property type="entry name" value="ASP_GLU_RACEMASE_1"/>
    <property type="match status" value="1"/>
</dbReference>
<keyword evidence="2" id="KW-0413">Isomerase</keyword>
<dbReference type="OrthoDB" id="9803739at2"/>
<dbReference type="EMBL" id="LFXJ01000005">
    <property type="protein sequence ID" value="KMY32991.1"/>
    <property type="molecule type" value="Genomic_DNA"/>
</dbReference>
<dbReference type="AlphaFoldDB" id="A0A0K9FFU7"/>
<dbReference type="InterPro" id="IPR033134">
    <property type="entry name" value="Asp/Glu_racemase_AS_2"/>
</dbReference>
<comment type="similarity">
    <text evidence="1">Belongs to the aspartate/glutamate racemases family.</text>
</comment>
<sequence>MKTIGLIGGMSWESSVEYYRIINEEVKKRLGGLHSAKCLLHSVDFAEVERYQVRGEWDKAGKLLGDVALSLEKGGAEFIIICTNTMHKVIEYIEEKLNIPILHIAEATAKQIKKSNINKVGLLGTKFTMEQDFYKSRIESNGIRVLVPNSSERDVVHKVIYDELCLGNIQQSSRDYYKKVIKSLVDEGAEGIILGCTEIGLLVKQEDSEVPLFDTTVIHAIESVNTALD</sequence>
<dbReference type="PROSITE" id="PS00924">
    <property type="entry name" value="ASP_GLU_RACEMASE_2"/>
    <property type="match status" value="1"/>
</dbReference>
<proteinExistence type="inferred from homology"/>
<dbReference type="PANTHER" id="PTHR21198">
    <property type="entry name" value="GLUTAMATE RACEMASE"/>
    <property type="match status" value="1"/>
</dbReference>